<accession>C6R6C2</accession>
<proteinExistence type="predicted"/>
<protein>
    <submittedName>
        <fullName evidence="1">Uncharacterized protein</fullName>
    </submittedName>
</protein>
<comment type="caution">
    <text evidence="1">The sequence shown here is derived from an EMBL/GenBank/DDBJ whole genome shotgun (WGS) entry which is preliminary data.</text>
</comment>
<evidence type="ECO:0000313" key="1">
    <source>
        <dbReference type="EMBL" id="EET78504.1"/>
    </source>
</evidence>
<sequence length="42" mass="4270">MQGIRHYPPFALTGAADSAAKAPLVSAKGGGVEDGGRQEAWT</sequence>
<dbReference type="Proteomes" id="UP000004384">
    <property type="component" value="Unassembled WGS sequence"/>
</dbReference>
<organism evidence="1 2">
    <name type="scientific">Corynebacterium tuberculostearicum SK141</name>
    <dbReference type="NCBI Taxonomy" id="553206"/>
    <lineage>
        <taxon>Bacteria</taxon>
        <taxon>Bacillati</taxon>
        <taxon>Actinomycetota</taxon>
        <taxon>Actinomycetes</taxon>
        <taxon>Mycobacteriales</taxon>
        <taxon>Corynebacteriaceae</taxon>
        <taxon>Corynebacterium</taxon>
    </lineage>
</organism>
<reference evidence="1 2" key="1">
    <citation type="submission" date="2009-06" db="EMBL/GenBank/DDBJ databases">
        <authorList>
            <person name="Dodson R."/>
            <person name="Sebastian Y."/>
            <person name="Madupu R."/>
            <person name="Durkin A.S."/>
            <person name="Torralba M."/>
            <person name="Methe B."/>
            <person name="Sutton G.G."/>
            <person name="Strausberg R.L."/>
            <person name="Nelson K.E."/>
        </authorList>
    </citation>
    <scope>NUCLEOTIDE SEQUENCE [LARGE SCALE GENOMIC DNA]</scope>
    <source>
        <strain evidence="1 2">SK141</strain>
    </source>
</reference>
<evidence type="ECO:0000313" key="2">
    <source>
        <dbReference type="Proteomes" id="UP000004384"/>
    </source>
</evidence>
<dbReference type="EMBL" id="ACVP01000001">
    <property type="protein sequence ID" value="EET78504.1"/>
    <property type="molecule type" value="Genomic_DNA"/>
</dbReference>
<name>C6R6C2_9CORY</name>
<gene>
    <name evidence="1" type="ORF">CORTU0001_2221</name>
</gene>
<dbReference type="AlphaFoldDB" id="C6R6C2"/>